<name>A0A645B3W7_9ZZZZ</name>
<keyword evidence="1" id="KW-0175">Coiled coil</keyword>
<dbReference type="Pfam" id="PF02151">
    <property type="entry name" value="UVR"/>
    <property type="match status" value="1"/>
</dbReference>
<feature type="domain" description="UVR" evidence="2">
    <location>
        <begin position="115"/>
        <end position="150"/>
    </location>
</feature>
<protein>
    <submittedName>
        <fullName evidence="3">Protein-arginine kinase activator protein</fullName>
    </submittedName>
</protein>
<evidence type="ECO:0000256" key="1">
    <source>
        <dbReference type="SAM" id="Coils"/>
    </source>
</evidence>
<dbReference type="GO" id="GO:1990170">
    <property type="term" value="P:stress response to cadmium ion"/>
    <property type="evidence" value="ECO:0007669"/>
    <property type="project" value="TreeGrafter"/>
</dbReference>
<dbReference type="GO" id="GO:0008270">
    <property type="term" value="F:zinc ion binding"/>
    <property type="evidence" value="ECO:0007669"/>
    <property type="project" value="TreeGrafter"/>
</dbReference>
<dbReference type="PROSITE" id="PS50151">
    <property type="entry name" value="UVR"/>
    <property type="match status" value="1"/>
</dbReference>
<dbReference type="GO" id="GO:0016301">
    <property type="term" value="F:kinase activity"/>
    <property type="evidence" value="ECO:0007669"/>
    <property type="project" value="UniProtKB-KW"/>
</dbReference>
<dbReference type="GO" id="GO:0005507">
    <property type="term" value="F:copper ion binding"/>
    <property type="evidence" value="ECO:0007669"/>
    <property type="project" value="TreeGrafter"/>
</dbReference>
<dbReference type="InterPro" id="IPR001943">
    <property type="entry name" value="UVR_dom"/>
</dbReference>
<dbReference type="EMBL" id="VSSQ01017430">
    <property type="protein sequence ID" value="MPM59728.1"/>
    <property type="molecule type" value="Genomic_DNA"/>
</dbReference>
<sequence length="161" mass="17577">MCQECAAAKQSDAGFDFGPFNLAEVLYQLSGQKPPETAASGATGEKPESGTELTCPDCGWSEAMLRRSGKLGCGRCYTVFAALLNDAFKNMHRGSSHLGKHPAGNSKASDLRNCRDRLNSLQKKLQQTIAAEEYENAAVLRDKINELKAECDRIAMRECKE</sequence>
<dbReference type="AlphaFoldDB" id="A0A645B3W7"/>
<gene>
    <name evidence="3" type="primary">mcsA_7</name>
    <name evidence="3" type="ORF">SDC9_106574</name>
</gene>
<dbReference type="InterPro" id="IPR036876">
    <property type="entry name" value="UVR_dom_sf"/>
</dbReference>
<dbReference type="InterPro" id="IPR025542">
    <property type="entry name" value="YacH"/>
</dbReference>
<evidence type="ECO:0000259" key="2">
    <source>
        <dbReference type="PROSITE" id="PS50151"/>
    </source>
</evidence>
<dbReference type="PANTHER" id="PTHR38430">
    <property type="entry name" value="PROTEIN-ARGININE KINASE ACTIVATOR PROTEIN"/>
    <property type="match status" value="1"/>
</dbReference>
<dbReference type="PIRSF" id="PIRSF015034">
    <property type="entry name" value="YacH"/>
    <property type="match status" value="1"/>
</dbReference>
<accession>A0A645B3W7</accession>
<dbReference type="Gene3D" id="4.10.860.10">
    <property type="entry name" value="UVR domain"/>
    <property type="match status" value="1"/>
</dbReference>
<dbReference type="SUPFAM" id="SSF46600">
    <property type="entry name" value="C-terminal UvrC-binding domain of UvrB"/>
    <property type="match status" value="1"/>
</dbReference>
<keyword evidence="3" id="KW-0808">Transferase</keyword>
<reference evidence="3" key="1">
    <citation type="submission" date="2019-08" db="EMBL/GenBank/DDBJ databases">
        <authorList>
            <person name="Kucharzyk K."/>
            <person name="Murdoch R.W."/>
            <person name="Higgins S."/>
            <person name="Loffler F."/>
        </authorList>
    </citation>
    <scope>NUCLEOTIDE SEQUENCE</scope>
</reference>
<evidence type="ECO:0000313" key="3">
    <source>
        <dbReference type="EMBL" id="MPM59728.1"/>
    </source>
</evidence>
<dbReference type="PANTHER" id="PTHR38430:SF1">
    <property type="entry name" value="PROTEIN-ARGININE KINASE ACTIVATOR PROTEIN"/>
    <property type="match status" value="1"/>
</dbReference>
<keyword evidence="3" id="KW-0418">Kinase</keyword>
<dbReference type="GO" id="GO:1990169">
    <property type="term" value="P:stress response to copper ion"/>
    <property type="evidence" value="ECO:0007669"/>
    <property type="project" value="TreeGrafter"/>
</dbReference>
<feature type="coiled-coil region" evidence="1">
    <location>
        <begin position="111"/>
        <end position="157"/>
    </location>
</feature>
<proteinExistence type="predicted"/>
<comment type="caution">
    <text evidence="3">The sequence shown here is derived from an EMBL/GenBank/DDBJ whole genome shotgun (WGS) entry which is preliminary data.</text>
</comment>
<dbReference type="GO" id="GO:0046870">
    <property type="term" value="F:cadmium ion binding"/>
    <property type="evidence" value="ECO:0007669"/>
    <property type="project" value="TreeGrafter"/>
</dbReference>
<organism evidence="3">
    <name type="scientific">bioreactor metagenome</name>
    <dbReference type="NCBI Taxonomy" id="1076179"/>
    <lineage>
        <taxon>unclassified sequences</taxon>
        <taxon>metagenomes</taxon>
        <taxon>ecological metagenomes</taxon>
    </lineage>
</organism>
<dbReference type="GO" id="GO:0050897">
    <property type="term" value="F:cobalt ion binding"/>
    <property type="evidence" value="ECO:0007669"/>
    <property type="project" value="TreeGrafter"/>
</dbReference>